<dbReference type="Proteomes" id="UP000187486">
    <property type="component" value="Unassembled WGS sequence"/>
</dbReference>
<feature type="transmembrane region" description="Helical" evidence="1">
    <location>
        <begin position="177"/>
        <end position="196"/>
    </location>
</feature>
<keyword evidence="1" id="KW-1133">Transmembrane helix</keyword>
<proteinExistence type="predicted"/>
<keyword evidence="1" id="KW-0472">Membrane</keyword>
<dbReference type="RefSeq" id="WP_076161203.1">
    <property type="nucleotide sequence ID" value="NZ_JBEZVB010000205.1"/>
</dbReference>
<dbReference type="SUPFAM" id="SSF140990">
    <property type="entry name" value="FtsH protease domain-like"/>
    <property type="match status" value="1"/>
</dbReference>
<gene>
    <name evidence="2" type="ORF">BS329_15335</name>
</gene>
<keyword evidence="3" id="KW-1185">Reference proteome</keyword>
<organism evidence="2 3">
    <name type="scientific">Amycolatopsis coloradensis</name>
    <dbReference type="NCBI Taxonomy" id="76021"/>
    <lineage>
        <taxon>Bacteria</taxon>
        <taxon>Bacillati</taxon>
        <taxon>Actinomycetota</taxon>
        <taxon>Actinomycetes</taxon>
        <taxon>Pseudonocardiales</taxon>
        <taxon>Pseudonocardiaceae</taxon>
        <taxon>Amycolatopsis</taxon>
    </lineage>
</organism>
<feature type="transmembrane region" description="Helical" evidence="1">
    <location>
        <begin position="217"/>
        <end position="240"/>
    </location>
</feature>
<dbReference type="AlphaFoldDB" id="A0A1R0KU42"/>
<feature type="transmembrane region" description="Helical" evidence="1">
    <location>
        <begin position="102"/>
        <end position="119"/>
    </location>
</feature>
<sequence length="241" mass="25519">MGENRFSDVITAVAPAQGWWLVALTGLFAVLVTAFSIVGPVTGRRHVLVNLNVLGTVVHEAGHALVACLTGGGVYRFQITSPDTGSVDSWYSTRFSSITTSLAGYAMPPLAGLGAAALLAKGQAAAVLTVTAAMSILILWVARDLFTLACIVAIGGIAAALYWAPAWLQVLVAYLEAWLLLFSEFGGLAALIANRVRYVQRDADDADNLADDTSIPGVLWIAAWLALILWALWTAVPLLWP</sequence>
<feature type="transmembrane region" description="Helical" evidence="1">
    <location>
        <begin position="146"/>
        <end position="165"/>
    </location>
</feature>
<keyword evidence="1" id="KW-0812">Transmembrane</keyword>
<dbReference type="GO" id="GO:0005524">
    <property type="term" value="F:ATP binding"/>
    <property type="evidence" value="ECO:0007669"/>
    <property type="project" value="InterPro"/>
</dbReference>
<dbReference type="InterPro" id="IPR037219">
    <property type="entry name" value="Peptidase_M41-like"/>
</dbReference>
<feature type="transmembrane region" description="Helical" evidence="1">
    <location>
        <begin position="20"/>
        <end position="38"/>
    </location>
</feature>
<name>A0A1R0KU42_9PSEU</name>
<accession>A0A1R0KU42</accession>
<dbReference type="GO" id="GO:0004176">
    <property type="term" value="F:ATP-dependent peptidase activity"/>
    <property type="evidence" value="ECO:0007669"/>
    <property type="project" value="InterPro"/>
</dbReference>
<reference evidence="2 3" key="1">
    <citation type="submission" date="2016-01" db="EMBL/GenBank/DDBJ databases">
        <title>Amycolatopsis coloradensis genome sequencing and assembly.</title>
        <authorList>
            <person name="Mayilraj S."/>
        </authorList>
    </citation>
    <scope>NUCLEOTIDE SEQUENCE [LARGE SCALE GENOMIC DNA]</scope>
    <source>
        <strain evidence="2 3">DSM 44225</strain>
    </source>
</reference>
<evidence type="ECO:0000313" key="3">
    <source>
        <dbReference type="Proteomes" id="UP000187486"/>
    </source>
</evidence>
<dbReference type="OrthoDB" id="3614766at2"/>
<dbReference type="InterPro" id="IPR049500">
    <property type="entry name" value="Peptidase_M50B-like"/>
</dbReference>
<evidence type="ECO:0000256" key="1">
    <source>
        <dbReference type="SAM" id="Phobius"/>
    </source>
</evidence>
<evidence type="ECO:0008006" key="4">
    <source>
        <dbReference type="Google" id="ProtNLM"/>
    </source>
</evidence>
<dbReference type="GO" id="GO:0006508">
    <property type="term" value="P:proteolysis"/>
    <property type="evidence" value="ECO:0007669"/>
    <property type="project" value="InterPro"/>
</dbReference>
<dbReference type="Pfam" id="PF13398">
    <property type="entry name" value="Peptidase_M50B"/>
    <property type="match status" value="1"/>
</dbReference>
<feature type="transmembrane region" description="Helical" evidence="1">
    <location>
        <begin position="125"/>
        <end position="141"/>
    </location>
</feature>
<dbReference type="GO" id="GO:0004222">
    <property type="term" value="F:metalloendopeptidase activity"/>
    <property type="evidence" value="ECO:0007669"/>
    <property type="project" value="InterPro"/>
</dbReference>
<dbReference type="STRING" id="76021.BS329_15335"/>
<evidence type="ECO:0000313" key="2">
    <source>
        <dbReference type="EMBL" id="OLZ51638.1"/>
    </source>
</evidence>
<protein>
    <recommendedName>
        <fullName evidence="4">Peptidase M50</fullName>
    </recommendedName>
</protein>
<dbReference type="EMBL" id="MQUQ01000007">
    <property type="protein sequence ID" value="OLZ51638.1"/>
    <property type="molecule type" value="Genomic_DNA"/>
</dbReference>
<comment type="caution">
    <text evidence="2">The sequence shown here is derived from an EMBL/GenBank/DDBJ whole genome shotgun (WGS) entry which is preliminary data.</text>
</comment>